<evidence type="ECO:0000313" key="2">
    <source>
        <dbReference type="RefSeq" id="XP_016513865.1"/>
    </source>
</evidence>
<dbReference type="Gene3D" id="3.60.40.10">
    <property type="entry name" value="PPM-type phosphatase domain"/>
    <property type="match status" value="1"/>
</dbReference>
<organism evidence="2">
    <name type="scientific">Nicotiana tabacum</name>
    <name type="common">Common tobacco</name>
    <dbReference type="NCBI Taxonomy" id="4097"/>
    <lineage>
        <taxon>Eukaryota</taxon>
        <taxon>Viridiplantae</taxon>
        <taxon>Streptophyta</taxon>
        <taxon>Embryophyta</taxon>
        <taxon>Tracheophyta</taxon>
        <taxon>Spermatophyta</taxon>
        <taxon>Magnoliopsida</taxon>
        <taxon>eudicotyledons</taxon>
        <taxon>Gunneridae</taxon>
        <taxon>Pentapetalae</taxon>
        <taxon>asterids</taxon>
        <taxon>lamiids</taxon>
        <taxon>Solanales</taxon>
        <taxon>Solanaceae</taxon>
        <taxon>Nicotianoideae</taxon>
        <taxon>Nicotianeae</taxon>
        <taxon>Nicotiana</taxon>
    </lineage>
</organism>
<evidence type="ECO:0000259" key="1">
    <source>
        <dbReference type="PROSITE" id="PS51746"/>
    </source>
</evidence>
<dbReference type="PaxDb" id="4097-A0A1S4DKE4"/>
<dbReference type="GO" id="GO:0004722">
    <property type="term" value="F:protein serine/threonine phosphatase activity"/>
    <property type="evidence" value="ECO:0000318"/>
    <property type="project" value="GO_Central"/>
</dbReference>
<dbReference type="CDD" id="cd00143">
    <property type="entry name" value="PP2Cc"/>
    <property type="match status" value="1"/>
</dbReference>
<dbReference type="KEGG" id="nta:107830746"/>
<dbReference type="SUPFAM" id="SSF81606">
    <property type="entry name" value="PP2C-like"/>
    <property type="match status" value="1"/>
</dbReference>
<protein>
    <submittedName>
        <fullName evidence="2">Probable protein phosphatase 2C 51</fullName>
    </submittedName>
</protein>
<dbReference type="GO" id="GO:1902531">
    <property type="term" value="P:regulation of intracellular signal transduction"/>
    <property type="evidence" value="ECO:0000318"/>
    <property type="project" value="GO_Central"/>
</dbReference>
<sequence length="354" mass="38915">MIAYDEGGASAVFDSPECPMWEFSAAIQNGTDNCPVATHRGRRKYQEDRIICYPHVTVPVLGEDDPNEAGVGIAAVFDGHGGKEASEMASQKFLDYFLLHVVFNTYKKLFSHSNEHEEAGHYSLKLKVDEELTHGILEKALLRTIQDIDSEFSQEALNNDYISGSTATVVLWMNGQILVGNLGDSKALLCSRRTHFDQDSEGLKSSNYCSLKLDDEKARIEAAGGVVLVIGVPRVNGILAVSRSIGDIRLKRYGVIAKPELTDWRHMTTEDCYLVIGSDGIFERMNPQDVCDILHGGHAKENETSIDSSFCPSSSSLADCIVQNAFSKGSSDNLSVVVIPMRQDPPSLEHKEQT</sequence>
<dbReference type="OrthoDB" id="416093at2759"/>
<dbReference type="SMART" id="SM00332">
    <property type="entry name" value="PP2Cc"/>
    <property type="match status" value="1"/>
</dbReference>
<gene>
    <name evidence="2" type="primary">LOC107830746</name>
</gene>
<reference evidence="2" key="1">
    <citation type="submission" date="2025-08" db="UniProtKB">
        <authorList>
            <consortium name="RefSeq"/>
        </authorList>
    </citation>
    <scope>IDENTIFICATION</scope>
</reference>
<dbReference type="OMA" id="IVWGVPR"/>
<dbReference type="InterPro" id="IPR036457">
    <property type="entry name" value="PPM-type-like_dom_sf"/>
</dbReference>
<dbReference type="AlphaFoldDB" id="A0A1S4DKE4"/>
<dbReference type="SMR" id="A0A1S4DKE4"/>
<feature type="domain" description="PPM-type phosphatase" evidence="1">
    <location>
        <begin position="33"/>
        <end position="341"/>
    </location>
</feature>
<dbReference type="PROSITE" id="PS51746">
    <property type="entry name" value="PPM_2"/>
    <property type="match status" value="1"/>
</dbReference>
<dbReference type="Pfam" id="PF00481">
    <property type="entry name" value="PP2C"/>
    <property type="match status" value="1"/>
</dbReference>
<accession>A0A1S4DKE4</accession>
<proteinExistence type="predicted"/>
<dbReference type="PANTHER" id="PTHR47992">
    <property type="entry name" value="PROTEIN PHOSPHATASE"/>
    <property type="match status" value="1"/>
</dbReference>
<name>A0A1S4DKE4_TOBAC</name>
<dbReference type="InterPro" id="IPR015655">
    <property type="entry name" value="PP2C"/>
</dbReference>
<dbReference type="InterPro" id="IPR001932">
    <property type="entry name" value="PPM-type_phosphatase-like_dom"/>
</dbReference>
<dbReference type="RefSeq" id="XP_016513865.1">
    <property type="nucleotide sequence ID" value="XM_016658379.1"/>
</dbReference>